<keyword evidence="1" id="KW-1133">Transmembrane helix</keyword>
<dbReference type="PANTHER" id="PTHR37577:SF1">
    <property type="entry name" value="INTEGRAL MEMBRANE PROTEIN"/>
    <property type="match status" value="1"/>
</dbReference>
<proteinExistence type="predicted"/>
<name>A0ABQ9PCA8_9PEZI</name>
<keyword evidence="1" id="KW-0472">Membrane</keyword>
<keyword evidence="1" id="KW-0812">Transmembrane</keyword>
<feature type="transmembrane region" description="Helical" evidence="1">
    <location>
        <begin position="116"/>
        <end position="139"/>
    </location>
</feature>
<dbReference type="Proteomes" id="UP001169217">
    <property type="component" value="Unassembled WGS sequence"/>
</dbReference>
<feature type="transmembrane region" description="Helical" evidence="1">
    <location>
        <begin position="176"/>
        <end position="197"/>
    </location>
</feature>
<sequence length="419" mass="47025">MPNYSCSQIPEPLKAYGDITGLGVVLAFTIAAWSTILILIAYYLFGFDPSLNPYRKMTNQGEEIIPIATRQPNPADQMIYKHTKRLRGWFGYHPDETSGVEQAFHKCILTLADTQLVTGLSIMLSGYFALTQGLSAYHWQMVLRLAWFSTMTHLSALTFLRTYLNNHPAARLWRILLMSLLTTTLSVGFIPTGHFTFIPKSLDTPDRIDLGTIVYPDDCDNFKNSTPEDLHCWLSRSQDFHPGSSPCATFGLNTCTVDGKPVNQSTHTDQKVTLNFRTERDGKHKSGSPGVLPESPAICFFRGGMITRSESYFSLVVSLTLLTYGYTIRVFKLFENIPEILSWFGEEKLDHRYQALLRALKRRLSAKPPSNAVLVASLCVPLQASLYHTLCILLQLYTSMIAEVSDIASLVLSTCERNV</sequence>
<dbReference type="PANTHER" id="PTHR37577">
    <property type="entry name" value="INTEGRAL MEMBRANE PROTEIN"/>
    <property type="match status" value="1"/>
</dbReference>
<organism evidence="2 3">
    <name type="scientific">Colletotrichum limetticola</name>
    <dbReference type="NCBI Taxonomy" id="1209924"/>
    <lineage>
        <taxon>Eukaryota</taxon>
        <taxon>Fungi</taxon>
        <taxon>Dikarya</taxon>
        <taxon>Ascomycota</taxon>
        <taxon>Pezizomycotina</taxon>
        <taxon>Sordariomycetes</taxon>
        <taxon>Hypocreomycetidae</taxon>
        <taxon>Glomerellales</taxon>
        <taxon>Glomerellaceae</taxon>
        <taxon>Colletotrichum</taxon>
        <taxon>Colletotrichum acutatum species complex</taxon>
    </lineage>
</organism>
<feature type="transmembrane region" description="Helical" evidence="1">
    <location>
        <begin position="20"/>
        <end position="45"/>
    </location>
</feature>
<evidence type="ECO:0000313" key="2">
    <source>
        <dbReference type="EMBL" id="KAK0369658.1"/>
    </source>
</evidence>
<dbReference type="EMBL" id="JARUPT010000628">
    <property type="protein sequence ID" value="KAK0369658.1"/>
    <property type="molecule type" value="Genomic_DNA"/>
</dbReference>
<comment type="caution">
    <text evidence="2">The sequence shown here is derived from an EMBL/GenBank/DDBJ whole genome shotgun (WGS) entry which is preliminary data.</text>
</comment>
<evidence type="ECO:0000313" key="3">
    <source>
        <dbReference type="Proteomes" id="UP001169217"/>
    </source>
</evidence>
<reference evidence="2" key="1">
    <citation type="submission" date="2023-04" db="EMBL/GenBank/DDBJ databases">
        <title>Colletotrichum limetticola genome sequence.</title>
        <authorList>
            <person name="Baroncelli R."/>
        </authorList>
    </citation>
    <scope>NUCLEOTIDE SEQUENCE</scope>
    <source>
        <strain evidence="2">KLA-Anderson</strain>
    </source>
</reference>
<evidence type="ECO:0000256" key="1">
    <source>
        <dbReference type="SAM" id="Phobius"/>
    </source>
</evidence>
<keyword evidence="3" id="KW-1185">Reference proteome</keyword>
<gene>
    <name evidence="2" type="ORF">CLIM01_12986</name>
</gene>
<dbReference type="InterPro" id="IPR053018">
    <property type="entry name" value="Elsinochrome_Biosynth-Asso"/>
</dbReference>
<feature type="transmembrane region" description="Helical" evidence="1">
    <location>
        <begin position="145"/>
        <end position="164"/>
    </location>
</feature>
<accession>A0ABQ9PCA8</accession>
<protein>
    <submittedName>
        <fullName evidence="2">Uncharacterized protein</fullName>
    </submittedName>
</protein>